<evidence type="ECO:0000259" key="4">
    <source>
        <dbReference type="PROSITE" id="PS50961"/>
    </source>
</evidence>
<dbReference type="GO" id="GO:0010494">
    <property type="term" value="C:cytoplasmic stress granule"/>
    <property type="evidence" value="ECO:0007669"/>
    <property type="project" value="TreeGrafter"/>
</dbReference>
<proteinExistence type="predicted"/>
<dbReference type="InterPro" id="IPR058699">
    <property type="entry name" value="RRM_LARP4/4B"/>
</dbReference>
<evidence type="ECO:0000256" key="2">
    <source>
        <dbReference type="ARBA" id="ARBA00022884"/>
    </source>
</evidence>
<dbReference type="PROSITE" id="PS50961">
    <property type="entry name" value="HTH_LA"/>
    <property type="match status" value="1"/>
</dbReference>
<reference evidence="5" key="1">
    <citation type="submission" date="2025-08" db="UniProtKB">
        <authorList>
            <consortium name="Ensembl"/>
        </authorList>
    </citation>
    <scope>IDENTIFICATION</scope>
</reference>
<dbReference type="InterPro" id="IPR036388">
    <property type="entry name" value="WH-like_DNA-bd_sf"/>
</dbReference>
<dbReference type="SUPFAM" id="SSF46785">
    <property type="entry name" value="Winged helix' DNA-binding domain"/>
    <property type="match status" value="1"/>
</dbReference>
<reference evidence="5" key="2">
    <citation type="submission" date="2025-09" db="UniProtKB">
        <authorList>
            <consortium name="Ensembl"/>
        </authorList>
    </citation>
    <scope>IDENTIFICATION</scope>
</reference>
<dbReference type="GO" id="GO:0003730">
    <property type="term" value="F:mRNA 3'-UTR binding"/>
    <property type="evidence" value="ECO:0007669"/>
    <property type="project" value="TreeGrafter"/>
</dbReference>
<dbReference type="Pfam" id="PF26088">
    <property type="entry name" value="RRM_LARP4"/>
    <property type="match status" value="1"/>
</dbReference>
<feature type="domain" description="HTH La-type RNA-binding" evidence="4">
    <location>
        <begin position="106"/>
        <end position="195"/>
    </location>
</feature>
<dbReference type="Gene3D" id="1.10.10.10">
    <property type="entry name" value="Winged helix-like DNA-binding domain superfamily/Winged helix DNA-binding domain"/>
    <property type="match status" value="1"/>
</dbReference>
<evidence type="ECO:0000256" key="3">
    <source>
        <dbReference type="PROSITE-ProRule" id="PRU00332"/>
    </source>
</evidence>
<dbReference type="InterPro" id="IPR036390">
    <property type="entry name" value="WH_DNA-bd_sf"/>
</dbReference>
<dbReference type="GO" id="GO:0045727">
    <property type="term" value="P:positive regulation of translation"/>
    <property type="evidence" value="ECO:0007669"/>
    <property type="project" value="TreeGrafter"/>
</dbReference>
<dbReference type="SMART" id="SM00715">
    <property type="entry name" value="LA"/>
    <property type="match status" value="1"/>
</dbReference>
<keyword evidence="6" id="KW-1185">Reference proteome</keyword>
<dbReference type="GeneTree" id="ENSGT00940000157755"/>
<evidence type="ECO:0000256" key="1">
    <source>
        <dbReference type="ARBA" id="ARBA00022553"/>
    </source>
</evidence>
<protein>
    <submittedName>
        <fullName evidence="5">Uncharacterized LOC105920598</fullName>
    </submittedName>
</protein>
<name>A0A3Q2T6S2_FUNHE</name>
<dbReference type="PANTHER" id="PTHR22792:SF43">
    <property type="entry name" value="LA-RELATED PROTEIN 4B"/>
    <property type="match status" value="1"/>
</dbReference>
<dbReference type="PANTHER" id="PTHR22792">
    <property type="entry name" value="LUPUS LA PROTEIN-RELATED"/>
    <property type="match status" value="1"/>
</dbReference>
<dbReference type="Proteomes" id="UP000265000">
    <property type="component" value="Unplaced"/>
</dbReference>
<evidence type="ECO:0000313" key="5">
    <source>
        <dbReference type="Ensembl" id="ENSFHEP00000010258.1"/>
    </source>
</evidence>
<keyword evidence="1" id="KW-0597">Phosphoprotein</keyword>
<dbReference type="InterPro" id="IPR045180">
    <property type="entry name" value="La_dom_prot"/>
</dbReference>
<organism evidence="5 6">
    <name type="scientific">Fundulus heteroclitus</name>
    <name type="common">Killifish</name>
    <name type="synonym">Mummichog</name>
    <dbReference type="NCBI Taxonomy" id="8078"/>
    <lineage>
        <taxon>Eukaryota</taxon>
        <taxon>Metazoa</taxon>
        <taxon>Chordata</taxon>
        <taxon>Craniata</taxon>
        <taxon>Vertebrata</taxon>
        <taxon>Euteleostomi</taxon>
        <taxon>Actinopterygii</taxon>
        <taxon>Neopterygii</taxon>
        <taxon>Teleostei</taxon>
        <taxon>Neoteleostei</taxon>
        <taxon>Acanthomorphata</taxon>
        <taxon>Ovalentaria</taxon>
        <taxon>Atherinomorphae</taxon>
        <taxon>Cyprinodontiformes</taxon>
        <taxon>Fundulidae</taxon>
        <taxon>Fundulus</taxon>
    </lineage>
</organism>
<dbReference type="GO" id="GO:0005829">
    <property type="term" value="C:cytosol"/>
    <property type="evidence" value="ECO:0007669"/>
    <property type="project" value="TreeGrafter"/>
</dbReference>
<dbReference type="AlphaFoldDB" id="A0A3Q2T6S2"/>
<evidence type="ECO:0000313" key="6">
    <source>
        <dbReference type="Proteomes" id="UP000265000"/>
    </source>
</evidence>
<dbReference type="InterPro" id="IPR006630">
    <property type="entry name" value="La_HTH"/>
</dbReference>
<dbReference type="Pfam" id="PF05383">
    <property type="entry name" value="La"/>
    <property type="match status" value="1"/>
</dbReference>
<keyword evidence="2 3" id="KW-0694">RNA-binding</keyword>
<dbReference type="STRING" id="8078.ENSFHEP00000010258"/>
<sequence>MTSDLNPFYPADLQAPLVPGYYAADQEPVAAACLDPEAKSWTDPSLSFHIPDPGYQQPQPTWLPLPDGLSLQGFGPAFEENGGAAAAEYQNQTCGAAGLNGASAEPPVTDEIRQELSLVLESCLTRDYLSSDLYLKSQMDNDQYVSISTLASLDRIKNLTTDLELVADILKSMPLVQVAPCGQKVRPRQSRCVVILREIPGSTPTEEVEALLQGDHLPKVLSCEVVNNDNWFLTFKSEADAEQAYRYLREEVRVFKGKPIMARIKAKPMAIASFAPKDGYRPVQLEPCRARYSSYFPPTTFNPSCLPAAAPPPLFELSGEAWPPPAAGYQDGAELLMNNFMNGFPEPSTFKPHSAHRQRRGSRLLKCADRWQNHGDRAPPSEPPATDCLKAGRGRLRGGLRRQAWGGRTEPNKPLLMPSSDRGRYQNPLLVLFMFCWITARRSLV</sequence>
<dbReference type="Ensembl" id="ENSFHET00000016900.1">
    <property type="protein sequence ID" value="ENSFHEP00000010258.1"/>
    <property type="gene ID" value="ENSFHEG00000011539.1"/>
</dbReference>
<accession>A0A3Q2T6S2</accession>